<protein>
    <recommendedName>
        <fullName evidence="5">SH3b domain-containing protein</fullName>
    </recommendedName>
</protein>
<name>B4CWJ8_9BACT</name>
<keyword evidence="4" id="KW-1185">Reference proteome</keyword>
<accession>B4CWJ8</accession>
<feature type="region of interest" description="Disordered" evidence="1">
    <location>
        <begin position="107"/>
        <end position="153"/>
    </location>
</feature>
<keyword evidence="2" id="KW-0732">Signal</keyword>
<sequence precursor="true">MKIALLMLAGCGLLFLAGCATDPVPMGSRMMVSAPSAGFYKNGPAQAVDLNINGHYFANDLTNLQSGPDFQLPQGAQVTMLKREPGYSKVVTDNGVTGYIANEKLKPAPPVARAAPAEMRNERNFRQRSRAPSPSHRNEDQLDFSDLPLPLPS</sequence>
<evidence type="ECO:0000256" key="2">
    <source>
        <dbReference type="SAM" id="SignalP"/>
    </source>
</evidence>
<dbReference type="STRING" id="497964.CfE428DRAFT_1036"/>
<gene>
    <name evidence="3" type="ORF">CfE428DRAFT_1036</name>
</gene>
<feature type="signal peptide" evidence="2">
    <location>
        <begin position="1"/>
        <end position="20"/>
    </location>
</feature>
<proteinExistence type="predicted"/>
<evidence type="ECO:0000313" key="4">
    <source>
        <dbReference type="Proteomes" id="UP000005824"/>
    </source>
</evidence>
<dbReference type="EMBL" id="ABVL01000002">
    <property type="protein sequence ID" value="EDY21790.1"/>
    <property type="molecule type" value="Genomic_DNA"/>
</dbReference>
<comment type="caution">
    <text evidence="3">The sequence shown here is derived from an EMBL/GenBank/DDBJ whole genome shotgun (WGS) entry which is preliminary data.</text>
</comment>
<dbReference type="Proteomes" id="UP000005824">
    <property type="component" value="Unassembled WGS sequence"/>
</dbReference>
<reference evidence="3 4" key="1">
    <citation type="journal article" date="2011" name="J. Bacteriol.">
        <title>Genome sequence of Chthoniobacter flavus Ellin428, an aerobic heterotrophic soil bacterium.</title>
        <authorList>
            <person name="Kant R."/>
            <person name="van Passel M.W."/>
            <person name="Palva A."/>
            <person name="Lucas S."/>
            <person name="Lapidus A."/>
            <person name="Glavina Del Rio T."/>
            <person name="Dalin E."/>
            <person name="Tice H."/>
            <person name="Bruce D."/>
            <person name="Goodwin L."/>
            <person name="Pitluck S."/>
            <person name="Larimer F.W."/>
            <person name="Land M.L."/>
            <person name="Hauser L."/>
            <person name="Sangwan P."/>
            <person name="de Vos W.M."/>
            <person name="Janssen P.H."/>
            <person name="Smidt H."/>
        </authorList>
    </citation>
    <scope>NUCLEOTIDE SEQUENCE [LARGE SCALE GENOMIC DNA]</scope>
    <source>
        <strain evidence="3 4">Ellin428</strain>
    </source>
</reference>
<dbReference type="AlphaFoldDB" id="B4CWJ8"/>
<dbReference type="RefSeq" id="WP_006978362.1">
    <property type="nucleotide sequence ID" value="NZ_ABVL01000002.1"/>
</dbReference>
<feature type="chain" id="PRO_5002800172" description="SH3b domain-containing protein" evidence="2">
    <location>
        <begin position="21"/>
        <end position="153"/>
    </location>
</feature>
<organism evidence="3 4">
    <name type="scientific">Chthoniobacter flavus Ellin428</name>
    <dbReference type="NCBI Taxonomy" id="497964"/>
    <lineage>
        <taxon>Bacteria</taxon>
        <taxon>Pseudomonadati</taxon>
        <taxon>Verrucomicrobiota</taxon>
        <taxon>Spartobacteria</taxon>
        <taxon>Chthoniobacterales</taxon>
        <taxon>Chthoniobacteraceae</taxon>
        <taxon>Chthoniobacter</taxon>
    </lineage>
</organism>
<dbReference type="InParanoid" id="B4CWJ8"/>
<evidence type="ECO:0008006" key="5">
    <source>
        <dbReference type="Google" id="ProtNLM"/>
    </source>
</evidence>
<dbReference type="PROSITE" id="PS51257">
    <property type="entry name" value="PROKAR_LIPOPROTEIN"/>
    <property type="match status" value="1"/>
</dbReference>
<evidence type="ECO:0000313" key="3">
    <source>
        <dbReference type="EMBL" id="EDY21790.1"/>
    </source>
</evidence>
<evidence type="ECO:0000256" key="1">
    <source>
        <dbReference type="SAM" id="MobiDB-lite"/>
    </source>
</evidence>